<feature type="region of interest" description="Disordered" evidence="11">
    <location>
        <begin position="271"/>
        <end position="294"/>
    </location>
</feature>
<dbReference type="GO" id="GO:0006627">
    <property type="term" value="P:protein processing involved in protein targeting to mitochondrion"/>
    <property type="evidence" value="ECO:0007669"/>
    <property type="project" value="EnsemblFungi"/>
</dbReference>
<comment type="subcellular location">
    <subcellularLocation>
        <location evidence="2">Mitochondrion matrix</location>
    </subcellularLocation>
</comment>
<evidence type="ECO:0000256" key="11">
    <source>
        <dbReference type="SAM" id="MobiDB-lite"/>
    </source>
</evidence>
<evidence type="ECO:0000256" key="9">
    <source>
        <dbReference type="ARBA" id="ARBA00083075"/>
    </source>
</evidence>
<evidence type="ECO:0000256" key="5">
    <source>
        <dbReference type="ARBA" id="ARBA00022946"/>
    </source>
</evidence>
<organism evidence="14 15">
    <name type="scientific">Neolecta irregularis (strain DAH-3)</name>
    <dbReference type="NCBI Taxonomy" id="1198029"/>
    <lineage>
        <taxon>Eukaryota</taxon>
        <taxon>Fungi</taxon>
        <taxon>Dikarya</taxon>
        <taxon>Ascomycota</taxon>
        <taxon>Taphrinomycotina</taxon>
        <taxon>Neolectales</taxon>
        <taxon>Neolectaceae</taxon>
        <taxon>Neolecta</taxon>
    </lineage>
</organism>
<dbReference type="InterPro" id="IPR011249">
    <property type="entry name" value="Metalloenz_LuxS/M16"/>
</dbReference>
<evidence type="ECO:0000256" key="2">
    <source>
        <dbReference type="ARBA" id="ARBA00004305"/>
    </source>
</evidence>
<keyword evidence="15" id="KW-1185">Reference proteome</keyword>
<dbReference type="AlphaFoldDB" id="A0A1U7LTT3"/>
<evidence type="ECO:0000259" key="12">
    <source>
        <dbReference type="Pfam" id="PF00675"/>
    </source>
</evidence>
<dbReference type="Pfam" id="PF05193">
    <property type="entry name" value="Peptidase_M16_C"/>
    <property type="match status" value="1"/>
</dbReference>
<gene>
    <name evidence="14" type="ORF">NEOLI_000166</name>
</gene>
<evidence type="ECO:0000313" key="14">
    <source>
        <dbReference type="EMBL" id="OLL25993.1"/>
    </source>
</evidence>
<dbReference type="PROSITE" id="PS00143">
    <property type="entry name" value="INSULINASE"/>
    <property type="match status" value="1"/>
</dbReference>
<evidence type="ECO:0000256" key="1">
    <source>
        <dbReference type="ARBA" id="ARBA00002123"/>
    </source>
</evidence>
<keyword evidence="5" id="KW-0809">Transit peptide</keyword>
<dbReference type="STRING" id="1198029.A0A1U7LTT3"/>
<dbReference type="FunFam" id="3.30.830.10:FF:000032">
    <property type="entry name" value="Mitochondrial processing peptidase, alpha subunit"/>
    <property type="match status" value="1"/>
</dbReference>
<dbReference type="InterPro" id="IPR001431">
    <property type="entry name" value="Pept_M16_Zn_BS"/>
</dbReference>
<dbReference type="GO" id="GO:0046872">
    <property type="term" value="F:metal ion binding"/>
    <property type="evidence" value="ECO:0007669"/>
    <property type="project" value="InterPro"/>
</dbReference>
<evidence type="ECO:0000256" key="7">
    <source>
        <dbReference type="ARBA" id="ARBA00030006"/>
    </source>
</evidence>
<evidence type="ECO:0000256" key="3">
    <source>
        <dbReference type="ARBA" id="ARBA00007261"/>
    </source>
</evidence>
<name>A0A1U7LTT3_NEOID</name>
<dbReference type="Pfam" id="PF00675">
    <property type="entry name" value="Peptidase_M16"/>
    <property type="match status" value="1"/>
</dbReference>
<evidence type="ECO:0000256" key="4">
    <source>
        <dbReference type="ARBA" id="ARBA00016741"/>
    </source>
</evidence>
<evidence type="ECO:0000256" key="10">
    <source>
        <dbReference type="RuleBase" id="RU004447"/>
    </source>
</evidence>
<dbReference type="InterPro" id="IPR050361">
    <property type="entry name" value="MPP/UQCRC_Complex"/>
</dbReference>
<dbReference type="OrthoDB" id="277191at2759"/>
<dbReference type="GO" id="GO:0004222">
    <property type="term" value="F:metalloendopeptidase activity"/>
    <property type="evidence" value="ECO:0007669"/>
    <property type="project" value="EnsemblFungi"/>
</dbReference>
<evidence type="ECO:0000256" key="8">
    <source>
        <dbReference type="ARBA" id="ARBA00032315"/>
    </source>
</evidence>
<dbReference type="FunFam" id="3.30.830.10:FF:000023">
    <property type="entry name" value="Mitochondrial processing peptidase alpha subunit"/>
    <property type="match status" value="1"/>
</dbReference>
<feature type="domain" description="Peptidase M16 N-terminal" evidence="12">
    <location>
        <begin position="51"/>
        <end position="198"/>
    </location>
</feature>
<feature type="compositionally biased region" description="Polar residues" evidence="11">
    <location>
        <begin position="277"/>
        <end position="289"/>
    </location>
</feature>
<evidence type="ECO:0000313" key="15">
    <source>
        <dbReference type="Proteomes" id="UP000186594"/>
    </source>
</evidence>
<keyword evidence="6" id="KW-0496">Mitochondrion</keyword>
<evidence type="ECO:0000256" key="6">
    <source>
        <dbReference type="ARBA" id="ARBA00023128"/>
    </source>
</evidence>
<dbReference type="GO" id="GO:0061133">
    <property type="term" value="F:endopeptidase activator activity"/>
    <property type="evidence" value="ECO:0007669"/>
    <property type="project" value="EnsemblFungi"/>
</dbReference>
<reference evidence="14 15" key="1">
    <citation type="submission" date="2016-04" db="EMBL/GenBank/DDBJ databases">
        <title>Evolutionary innovation and constraint leading to complex multicellularity in the Ascomycota.</title>
        <authorList>
            <person name="Cisse O."/>
            <person name="Nguyen A."/>
            <person name="Hewitt D.A."/>
            <person name="Jedd G."/>
            <person name="Stajich J.E."/>
        </authorList>
    </citation>
    <scope>NUCLEOTIDE SEQUENCE [LARGE SCALE GENOMIC DNA]</scope>
    <source>
        <strain evidence="14 15">DAH-3</strain>
    </source>
</reference>
<comment type="caution">
    <text evidence="14">The sequence shown here is derived from an EMBL/GenBank/DDBJ whole genome shotgun (WGS) entry which is preliminary data.</text>
</comment>
<dbReference type="InterPro" id="IPR007863">
    <property type="entry name" value="Peptidase_M16_C"/>
</dbReference>
<dbReference type="GO" id="GO:0017087">
    <property type="term" value="C:mitochondrial processing peptidase complex"/>
    <property type="evidence" value="ECO:0007669"/>
    <property type="project" value="EnsemblFungi"/>
</dbReference>
<dbReference type="PANTHER" id="PTHR11851:SF49">
    <property type="entry name" value="MITOCHONDRIAL-PROCESSING PEPTIDASE SUBUNIT ALPHA"/>
    <property type="match status" value="1"/>
</dbReference>
<dbReference type="Gene3D" id="3.30.830.10">
    <property type="entry name" value="Metalloenzyme, LuxS/M16 peptidase-like"/>
    <property type="match status" value="2"/>
</dbReference>
<comment type="function">
    <text evidence="1">Substrate recognition and binding subunit of the essential mitochondrial processing protease (MPP), which cleaves the mitochondrial sequence off newly imported precursors proteins.</text>
</comment>
<accession>A0A1U7LTT3</accession>
<dbReference type="PANTHER" id="PTHR11851">
    <property type="entry name" value="METALLOPROTEASE"/>
    <property type="match status" value="1"/>
</dbReference>
<feature type="domain" description="Peptidase M16 C-terminal" evidence="13">
    <location>
        <begin position="204"/>
        <end position="439"/>
    </location>
</feature>
<dbReference type="InterPro" id="IPR011765">
    <property type="entry name" value="Pept_M16_N"/>
</dbReference>
<dbReference type="Proteomes" id="UP000186594">
    <property type="component" value="Unassembled WGS sequence"/>
</dbReference>
<proteinExistence type="inferred from homology"/>
<dbReference type="OMA" id="LKYHHSP"/>
<sequence length="537" mass="58864">MWRLLRSAPKFVPKSFSGSSAARKAHAIPVDLLSRDTTELDQITTLENGVRVATEALPGHFSALGVYVNAGSRYESKKLEGVSHIVDRLAFKSTGSRTADNMLESLESLGGNHMCSSSREFIVYQSAVFNNDVEKMMVLLSETIRDPLITPEEVNMQQETALFELQEIWNKPDLILPEILHAAAYNSLTLGNPTLCPEDRVLQITPELVKEYRDVFFTPDRLVVAFAGVPHDKALELTRKYFGDMTTGSPKSSTCSDSLKHSLVNGTNLPSKPLPENISTVTSQSSLSPENEENLAPLSIPARFTGGARMLPHEAIPKTHFTHFYLAFESLAVSDPDIYALAALQMLMGGGGSFSAGGPGKGMYSRLFTEVLNQYGWVENCLAFQHSYVDSGLFGISASCRHDAAHRIADVVCQQLALIMHDGKGGLTKTEVERSKNQLRSSLLMNLESRMTELEDLGRQVQVQGYKVGAREMCKKISALTTSDLRRVAERVLTGAVMNIGQGSGRPVYIAQGEIDAIGDVEAICRRYGLGRDSKKI</sequence>
<protein>
    <recommendedName>
        <fullName evidence="4">Mitochondrial-processing peptidase subunit alpha</fullName>
    </recommendedName>
    <alternativeName>
        <fullName evidence="7">Alpha-MPP</fullName>
    </alternativeName>
    <alternativeName>
        <fullName evidence="8">Inactive zinc metalloprotease alpha</fullName>
    </alternativeName>
    <alternativeName>
        <fullName evidence="9">Matrix processing peptidase</fullName>
    </alternativeName>
</protein>
<comment type="similarity">
    <text evidence="3 10">Belongs to the peptidase M16 family.</text>
</comment>
<evidence type="ECO:0000259" key="13">
    <source>
        <dbReference type="Pfam" id="PF05193"/>
    </source>
</evidence>
<dbReference type="EMBL" id="LXFE01000257">
    <property type="protein sequence ID" value="OLL25993.1"/>
    <property type="molecule type" value="Genomic_DNA"/>
</dbReference>
<dbReference type="SUPFAM" id="SSF63411">
    <property type="entry name" value="LuxS/MPP-like metallohydrolase"/>
    <property type="match status" value="2"/>
</dbReference>